<evidence type="ECO:0000313" key="2">
    <source>
        <dbReference type="Proteomes" id="UP001221898"/>
    </source>
</evidence>
<comment type="caution">
    <text evidence="1">The sequence shown here is derived from an EMBL/GenBank/DDBJ whole genome shotgun (WGS) entry which is preliminary data.</text>
</comment>
<protein>
    <submittedName>
        <fullName evidence="1">Uncharacterized protein</fullName>
    </submittedName>
</protein>
<proteinExistence type="predicted"/>
<evidence type="ECO:0000313" key="1">
    <source>
        <dbReference type="EMBL" id="KAJ8385825.1"/>
    </source>
</evidence>
<reference evidence="1" key="1">
    <citation type="journal article" date="2023" name="Science">
        <title>Genome structures resolve the early diversification of teleost fishes.</title>
        <authorList>
            <person name="Parey E."/>
            <person name="Louis A."/>
            <person name="Montfort J."/>
            <person name="Bouchez O."/>
            <person name="Roques C."/>
            <person name="Iampietro C."/>
            <person name="Lluch J."/>
            <person name="Castinel A."/>
            <person name="Donnadieu C."/>
            <person name="Desvignes T."/>
            <person name="Floi Bucao C."/>
            <person name="Jouanno E."/>
            <person name="Wen M."/>
            <person name="Mejri S."/>
            <person name="Dirks R."/>
            <person name="Jansen H."/>
            <person name="Henkel C."/>
            <person name="Chen W.J."/>
            <person name="Zahm M."/>
            <person name="Cabau C."/>
            <person name="Klopp C."/>
            <person name="Thompson A.W."/>
            <person name="Robinson-Rechavi M."/>
            <person name="Braasch I."/>
            <person name="Lecointre G."/>
            <person name="Bobe J."/>
            <person name="Postlethwait J.H."/>
            <person name="Berthelot C."/>
            <person name="Roest Crollius H."/>
            <person name="Guiguen Y."/>
        </authorList>
    </citation>
    <scope>NUCLEOTIDE SEQUENCE</scope>
    <source>
        <strain evidence="1">NC1722</strain>
    </source>
</reference>
<organism evidence="1 2">
    <name type="scientific">Aldrovandia affinis</name>
    <dbReference type="NCBI Taxonomy" id="143900"/>
    <lineage>
        <taxon>Eukaryota</taxon>
        <taxon>Metazoa</taxon>
        <taxon>Chordata</taxon>
        <taxon>Craniata</taxon>
        <taxon>Vertebrata</taxon>
        <taxon>Euteleostomi</taxon>
        <taxon>Actinopterygii</taxon>
        <taxon>Neopterygii</taxon>
        <taxon>Teleostei</taxon>
        <taxon>Notacanthiformes</taxon>
        <taxon>Halosauridae</taxon>
        <taxon>Aldrovandia</taxon>
    </lineage>
</organism>
<dbReference type="AlphaFoldDB" id="A0AAD7RKL4"/>
<accession>A0AAD7RKL4</accession>
<sequence length="66" mass="7756">MYKDIQPMLSPVSVRLNHWHRHVLNNITNNITVPIYKGYALPHIILCLDLAIRDLTDYVMKPVYHS</sequence>
<gene>
    <name evidence="1" type="ORF">AAFF_G00181810</name>
</gene>
<name>A0AAD7RKL4_9TELE</name>
<dbReference type="EMBL" id="JAINUG010000240">
    <property type="protein sequence ID" value="KAJ8385825.1"/>
    <property type="molecule type" value="Genomic_DNA"/>
</dbReference>
<keyword evidence="2" id="KW-1185">Reference proteome</keyword>
<dbReference type="Gene3D" id="3.30.420.40">
    <property type="match status" value="1"/>
</dbReference>
<dbReference type="Proteomes" id="UP001221898">
    <property type="component" value="Unassembled WGS sequence"/>
</dbReference>